<keyword evidence="2" id="KW-1185">Reference proteome</keyword>
<dbReference type="Proteomes" id="UP000809349">
    <property type="component" value="Unassembled WGS sequence"/>
</dbReference>
<dbReference type="PIRSF" id="PIRSF019853">
    <property type="entry name" value="UCP019853"/>
    <property type="match status" value="1"/>
</dbReference>
<evidence type="ECO:0000313" key="1">
    <source>
        <dbReference type="EMBL" id="MBZ2207179.1"/>
    </source>
</evidence>
<sequence length="129" mass="14782">MKYLATLIHLNEVDDEMVTLRLQDYDLVCFASVCPYHICEGELYWVEIHPFIICDYLVSEAEDDKVPSIVRIGDGYAHIITGTLVNGKIVVGDIELEDDYFLSDFGYLEGRMVSWEVDRLDAIFSYADT</sequence>
<name>A0ABS7SM24_9BURK</name>
<evidence type="ECO:0000313" key="2">
    <source>
        <dbReference type="Proteomes" id="UP000809349"/>
    </source>
</evidence>
<dbReference type="InterPro" id="IPR016767">
    <property type="entry name" value="UCP019853"/>
</dbReference>
<gene>
    <name evidence="1" type="ORF">I4X03_007885</name>
</gene>
<reference evidence="1 2" key="2">
    <citation type="submission" date="2021-08" db="EMBL/GenBank/DDBJ databases">
        <title>Massilia sp. R798.</title>
        <authorList>
            <person name="Baek J.H."/>
            <person name="Jung H.S."/>
            <person name="Kim K.R."/>
            <person name="Jeon C.O."/>
        </authorList>
    </citation>
    <scope>NUCLEOTIDE SEQUENCE [LARGE SCALE GENOMIC DNA]</scope>
    <source>
        <strain evidence="1 2">R798</strain>
    </source>
</reference>
<dbReference type="RefSeq" id="WP_223467679.1">
    <property type="nucleotide sequence ID" value="NZ_JAFBIL020000003.1"/>
</dbReference>
<comment type="caution">
    <text evidence="1">The sequence shown here is derived from an EMBL/GenBank/DDBJ whole genome shotgun (WGS) entry which is preliminary data.</text>
</comment>
<accession>A0ABS7SM24</accession>
<dbReference type="EMBL" id="JAFBIL020000003">
    <property type="protein sequence ID" value="MBZ2207179.1"/>
    <property type="molecule type" value="Genomic_DNA"/>
</dbReference>
<proteinExistence type="predicted"/>
<organism evidence="1 2">
    <name type="scientific">Massilia soli</name>
    <dbReference type="NCBI Taxonomy" id="2792854"/>
    <lineage>
        <taxon>Bacteria</taxon>
        <taxon>Pseudomonadati</taxon>
        <taxon>Pseudomonadota</taxon>
        <taxon>Betaproteobacteria</taxon>
        <taxon>Burkholderiales</taxon>
        <taxon>Oxalobacteraceae</taxon>
        <taxon>Telluria group</taxon>
        <taxon>Massilia</taxon>
    </lineage>
</organism>
<reference evidence="1 2" key="1">
    <citation type="submission" date="2021-01" db="EMBL/GenBank/DDBJ databases">
        <authorList>
            <person name="Ruan W."/>
            <person name="Khan S.A."/>
            <person name="Jeon C.O."/>
        </authorList>
    </citation>
    <scope>NUCLEOTIDE SEQUENCE [LARGE SCALE GENOMIC DNA]</scope>
    <source>
        <strain evidence="1 2">R798</strain>
    </source>
</reference>
<protein>
    <submittedName>
        <fullName evidence="1">Uncharacterized protein</fullName>
    </submittedName>
</protein>